<dbReference type="Proteomes" id="UP000184268">
    <property type="component" value="Unassembled WGS sequence"/>
</dbReference>
<dbReference type="NCBIfam" id="NF008107">
    <property type="entry name" value="PRK10853.1"/>
    <property type="match status" value="1"/>
</dbReference>
<dbReference type="PANTHER" id="PTHR30041:SF8">
    <property type="entry name" value="PROTEIN YFFB"/>
    <property type="match status" value="1"/>
</dbReference>
<dbReference type="Gene3D" id="3.40.30.10">
    <property type="entry name" value="Glutaredoxin"/>
    <property type="match status" value="1"/>
</dbReference>
<dbReference type="CDD" id="cd03035">
    <property type="entry name" value="ArsC_Yffb"/>
    <property type="match status" value="1"/>
</dbReference>
<dbReference type="InterPro" id="IPR006504">
    <property type="entry name" value="Tscrpt_reg_Spx/MgsR"/>
</dbReference>
<evidence type="ECO:0000313" key="4">
    <source>
        <dbReference type="Proteomes" id="UP000184268"/>
    </source>
</evidence>
<keyword evidence="4" id="KW-1185">Reference proteome</keyword>
<dbReference type="EMBL" id="FQXG01000008">
    <property type="protein sequence ID" value="SHI15883.1"/>
    <property type="molecule type" value="Genomic_DNA"/>
</dbReference>
<dbReference type="InterPro" id="IPR006660">
    <property type="entry name" value="Arsenate_reductase-like"/>
</dbReference>
<comment type="similarity">
    <text evidence="1 2">Belongs to the ArsC family.</text>
</comment>
<gene>
    <name evidence="3" type="ORF">SAMN02745129_4501</name>
</gene>
<dbReference type="NCBIfam" id="TIGR01617">
    <property type="entry name" value="arsC_related"/>
    <property type="match status" value="1"/>
</dbReference>
<dbReference type="InterPro" id="IPR036249">
    <property type="entry name" value="Thioredoxin-like_sf"/>
</dbReference>
<dbReference type="PROSITE" id="PS51353">
    <property type="entry name" value="ARSC"/>
    <property type="match status" value="1"/>
</dbReference>
<evidence type="ECO:0000256" key="1">
    <source>
        <dbReference type="ARBA" id="ARBA00007198"/>
    </source>
</evidence>
<protein>
    <submittedName>
        <fullName evidence="3">Transcriptional regulator, Spx/MgsR family</fullName>
    </submittedName>
</protein>
<accession>A0A1M5YWG1</accession>
<reference evidence="3 4" key="1">
    <citation type="submission" date="2016-11" db="EMBL/GenBank/DDBJ databases">
        <authorList>
            <person name="Jaros S."/>
            <person name="Januszkiewicz K."/>
            <person name="Wedrychowicz H."/>
        </authorList>
    </citation>
    <scope>NUCLEOTIDE SEQUENCE [LARGE SCALE GENOMIC DNA]</scope>
    <source>
        <strain evidence="3 4">DSM 16917</strain>
    </source>
</reference>
<proteinExistence type="inferred from homology"/>
<evidence type="ECO:0000256" key="2">
    <source>
        <dbReference type="PROSITE-ProRule" id="PRU01282"/>
    </source>
</evidence>
<dbReference type="RefSeq" id="WP_067664768.1">
    <property type="nucleotide sequence ID" value="NZ_FQXG01000008.1"/>
</dbReference>
<dbReference type="Pfam" id="PF03960">
    <property type="entry name" value="ArsC"/>
    <property type="match status" value="1"/>
</dbReference>
<dbReference type="AlphaFoldDB" id="A0A1M5YWG1"/>
<dbReference type="PANTHER" id="PTHR30041">
    <property type="entry name" value="ARSENATE REDUCTASE"/>
    <property type="match status" value="1"/>
</dbReference>
<dbReference type="SUPFAM" id="SSF52833">
    <property type="entry name" value="Thioredoxin-like"/>
    <property type="match status" value="1"/>
</dbReference>
<dbReference type="OrthoDB" id="9803749at2"/>
<dbReference type="STRING" id="299255.SAMN02745129_4501"/>
<sequence length="116" mass="13089">MILYGIKSCDTVRKARKHLDQQGCQHNFHDFREAGLDSDTLARWLTQVEYTTLLNTRSTSWRALDDSDKQDLDQAKAVRLMLANPTLVKRPVLEASGAVLVGFKAADYDAWIAQHG</sequence>
<organism evidence="3 4">
    <name type="scientific">Ferrimonas marina</name>
    <dbReference type="NCBI Taxonomy" id="299255"/>
    <lineage>
        <taxon>Bacteria</taxon>
        <taxon>Pseudomonadati</taxon>
        <taxon>Pseudomonadota</taxon>
        <taxon>Gammaproteobacteria</taxon>
        <taxon>Alteromonadales</taxon>
        <taxon>Ferrimonadaceae</taxon>
        <taxon>Ferrimonas</taxon>
    </lineage>
</organism>
<name>A0A1M5YWG1_9GAMM</name>
<evidence type="ECO:0000313" key="3">
    <source>
        <dbReference type="EMBL" id="SHI15883.1"/>
    </source>
</evidence>